<dbReference type="Gene3D" id="3.40.1350.10">
    <property type="match status" value="1"/>
</dbReference>
<name>A0A1M6T3M5_9FLAO</name>
<dbReference type="PANTHER" id="PTHR30015:SF7">
    <property type="entry name" value="TYPE IV METHYL-DIRECTED RESTRICTION ENZYME ECOKMRR"/>
    <property type="match status" value="1"/>
</dbReference>
<dbReference type="Pfam" id="PF04471">
    <property type="entry name" value="Mrr_cat"/>
    <property type="match status" value="1"/>
</dbReference>
<evidence type="ECO:0000313" key="3">
    <source>
        <dbReference type="EMBL" id="SHK51585.1"/>
    </source>
</evidence>
<protein>
    <submittedName>
        <fullName evidence="3">Restriction endonuclease</fullName>
    </submittedName>
</protein>
<evidence type="ECO:0000313" key="5">
    <source>
        <dbReference type="Proteomes" id="UP000198940"/>
    </source>
</evidence>
<evidence type="ECO:0000313" key="4">
    <source>
        <dbReference type="Proteomes" id="UP000184031"/>
    </source>
</evidence>
<dbReference type="SUPFAM" id="SSF52980">
    <property type="entry name" value="Restriction endonuclease-like"/>
    <property type="match status" value="1"/>
</dbReference>
<dbReference type="OrthoDB" id="2083315at2"/>
<gene>
    <name evidence="2" type="ORF">SAMN04487891_10349</name>
    <name evidence="3" type="ORF">SAMN05216293_1209</name>
</gene>
<dbReference type="GO" id="GO:0009307">
    <property type="term" value="P:DNA restriction-modification system"/>
    <property type="evidence" value="ECO:0007669"/>
    <property type="project" value="InterPro"/>
</dbReference>
<keyword evidence="3" id="KW-0255">Endonuclease</keyword>
<dbReference type="PANTHER" id="PTHR30015">
    <property type="entry name" value="MRR RESTRICTION SYSTEM PROTEIN"/>
    <property type="match status" value="1"/>
</dbReference>
<dbReference type="RefSeq" id="WP_081894298.1">
    <property type="nucleotide sequence ID" value="NZ_FOKU01000003.1"/>
</dbReference>
<dbReference type="STRING" id="1055723.SAMN05216293_1209"/>
<dbReference type="AlphaFoldDB" id="A0A1M6T3M5"/>
<feature type="domain" description="Restriction endonuclease type IV Mrr" evidence="1">
    <location>
        <begin position="130"/>
        <end position="241"/>
    </location>
</feature>
<dbReference type="EMBL" id="FOKU01000003">
    <property type="protein sequence ID" value="SFB85248.1"/>
    <property type="molecule type" value="Genomic_DNA"/>
</dbReference>
<dbReference type="GO" id="GO:0015666">
    <property type="term" value="F:restriction endodeoxyribonuclease activity"/>
    <property type="evidence" value="ECO:0007669"/>
    <property type="project" value="TreeGrafter"/>
</dbReference>
<reference evidence="3 4" key="1">
    <citation type="submission" date="2016-11" db="EMBL/GenBank/DDBJ databases">
        <authorList>
            <person name="Varghese N."/>
            <person name="Submissions S."/>
        </authorList>
    </citation>
    <scope>NUCLEOTIDE SEQUENCE [LARGE SCALE GENOMIC DNA]</scope>
    <source>
        <strain evidence="3 4">CGMCC 1.12174</strain>
        <strain evidence="2 5">DSM 26351</strain>
    </source>
</reference>
<dbReference type="InterPro" id="IPR011856">
    <property type="entry name" value="tRNA_endonuc-like_dom_sf"/>
</dbReference>
<dbReference type="Proteomes" id="UP000184031">
    <property type="component" value="Unassembled WGS sequence"/>
</dbReference>
<dbReference type="GO" id="GO:0003677">
    <property type="term" value="F:DNA binding"/>
    <property type="evidence" value="ECO:0007669"/>
    <property type="project" value="InterPro"/>
</dbReference>
<keyword evidence="5" id="KW-1185">Reference proteome</keyword>
<comment type="caution">
    <text evidence="3">The sequence shown here is derived from an EMBL/GenBank/DDBJ whole genome shotgun (WGS) entry which is preliminary data.</text>
</comment>
<dbReference type="InterPro" id="IPR011335">
    <property type="entry name" value="Restrct_endonuc-II-like"/>
</dbReference>
<evidence type="ECO:0000259" key="1">
    <source>
        <dbReference type="Pfam" id="PF04471"/>
    </source>
</evidence>
<keyword evidence="3" id="KW-0378">Hydrolase</keyword>
<proteinExistence type="predicted"/>
<evidence type="ECO:0000313" key="2">
    <source>
        <dbReference type="EMBL" id="SFB85248.1"/>
    </source>
</evidence>
<dbReference type="InterPro" id="IPR052906">
    <property type="entry name" value="Type_IV_Methyl-Rstrct_Enzyme"/>
</dbReference>
<sequence length="291" mass="34091">MILDYSHTQERRLHYRLASTEPDYVQGTLYNTRTGWCPYDNKSTELVFDGFDPLDSPHGGGENLKIWSCDSCGYWQSSRTSTWWNDLATLEGQNLIEKHSMLRHFDIDSVNIPISTLRNYLKSKPNLIYRVAPKSMELLVKSVFSDFFECNVYHCGQSNDGGVDLYFVQSNKPIFVQVKRRETPNKTEPVNTIRDFLGAMMLKEAKKGYFVSTAKKFSKEAHNAAKKAETLGLVETYDLINYHRFFEILNLVHKENTPPWKKYIEDYYDLVEYRNKNRFKLKYPLRENPKS</sequence>
<accession>A0A1M6T3M5</accession>
<dbReference type="InterPro" id="IPR007560">
    <property type="entry name" value="Restrct_endonuc_IV_Mrr"/>
</dbReference>
<keyword evidence="3" id="KW-0540">Nuclease</keyword>
<dbReference type="Proteomes" id="UP000198940">
    <property type="component" value="Unassembled WGS sequence"/>
</dbReference>
<organism evidence="3 4">
    <name type="scientific">Flagellimonas taeanensis</name>
    <dbReference type="NCBI Taxonomy" id="1005926"/>
    <lineage>
        <taxon>Bacteria</taxon>
        <taxon>Pseudomonadati</taxon>
        <taxon>Bacteroidota</taxon>
        <taxon>Flavobacteriia</taxon>
        <taxon>Flavobacteriales</taxon>
        <taxon>Flavobacteriaceae</taxon>
        <taxon>Flagellimonas</taxon>
    </lineage>
</organism>
<dbReference type="EMBL" id="FRAT01000003">
    <property type="protein sequence ID" value="SHK51585.1"/>
    <property type="molecule type" value="Genomic_DNA"/>
</dbReference>